<evidence type="ECO:0000256" key="11">
    <source>
        <dbReference type="ARBA" id="ARBA00023136"/>
    </source>
</evidence>
<keyword evidence="9 12" id="KW-0653">Protein transport</keyword>
<keyword evidence="8 12" id="KW-0812">Transmembrane</keyword>
<keyword evidence="14" id="KW-1185">Reference proteome</keyword>
<gene>
    <name evidence="13" type="ORF">J2X20_005290</name>
</gene>
<reference evidence="13 14" key="1">
    <citation type="submission" date="2023-07" db="EMBL/GenBank/DDBJ databases">
        <title>Sorghum-associated microbial communities from plants grown in Nebraska, USA.</title>
        <authorList>
            <person name="Schachtman D."/>
        </authorList>
    </citation>
    <scope>NUCLEOTIDE SEQUENCE [LARGE SCALE GENOMIC DNA]</scope>
    <source>
        <strain evidence="13 14">BE314</strain>
    </source>
</reference>
<dbReference type="Gene3D" id="3.30.420.270">
    <property type="match status" value="1"/>
</dbReference>
<comment type="caution">
    <text evidence="13">The sequence shown here is derived from an EMBL/GenBank/DDBJ whole genome shotgun (WGS) entry which is preliminary data.</text>
</comment>
<keyword evidence="5 12" id="KW-0813">Transport</keyword>
<comment type="similarity">
    <text evidence="3 12">Belongs to the ExbD/TolR family.</text>
</comment>
<evidence type="ECO:0000256" key="4">
    <source>
        <dbReference type="ARBA" id="ARBA00011471"/>
    </source>
</evidence>
<evidence type="ECO:0000256" key="3">
    <source>
        <dbReference type="ARBA" id="ARBA00005811"/>
    </source>
</evidence>
<organism evidence="13 14">
    <name type="scientific">Roseateles saccharophilus</name>
    <name type="common">Pseudomonas saccharophila</name>
    <dbReference type="NCBI Taxonomy" id="304"/>
    <lineage>
        <taxon>Bacteria</taxon>
        <taxon>Pseudomonadati</taxon>
        <taxon>Pseudomonadota</taxon>
        <taxon>Betaproteobacteria</taxon>
        <taxon>Burkholderiales</taxon>
        <taxon>Sphaerotilaceae</taxon>
        <taxon>Roseateles</taxon>
    </lineage>
</organism>
<evidence type="ECO:0000256" key="6">
    <source>
        <dbReference type="ARBA" id="ARBA00022475"/>
    </source>
</evidence>
<proteinExistence type="inferred from homology"/>
<dbReference type="Proteomes" id="UP001180453">
    <property type="component" value="Unassembled WGS sequence"/>
</dbReference>
<keyword evidence="10" id="KW-1133">Transmembrane helix</keyword>
<name>A0ABU1YUQ5_ROSSA</name>
<dbReference type="Pfam" id="PF02472">
    <property type="entry name" value="ExbD"/>
    <property type="match status" value="1"/>
</dbReference>
<keyword evidence="11" id="KW-0472">Membrane</keyword>
<comment type="function">
    <text evidence="1">Involved in the TonB-dependent energy-dependent transport of various receptor-bound substrates.</text>
</comment>
<evidence type="ECO:0000313" key="13">
    <source>
        <dbReference type="EMBL" id="MDR7272607.1"/>
    </source>
</evidence>
<dbReference type="PANTHER" id="PTHR30558:SF12">
    <property type="entry name" value="BIOPOLYMER TRANSPORT PROTEIN EXBD"/>
    <property type="match status" value="1"/>
</dbReference>
<evidence type="ECO:0000256" key="5">
    <source>
        <dbReference type="ARBA" id="ARBA00022448"/>
    </source>
</evidence>
<keyword evidence="7" id="KW-0997">Cell inner membrane</keyword>
<comment type="subcellular location">
    <subcellularLocation>
        <location evidence="2">Cell inner membrane</location>
        <topology evidence="2">Single-pass type II membrane protein</topology>
    </subcellularLocation>
    <subcellularLocation>
        <location evidence="12">Cell membrane</location>
        <topology evidence="12">Single-pass type II membrane protein</topology>
    </subcellularLocation>
</comment>
<accession>A0ABU1YUQ5</accession>
<evidence type="ECO:0000256" key="2">
    <source>
        <dbReference type="ARBA" id="ARBA00004249"/>
    </source>
</evidence>
<evidence type="ECO:0000256" key="8">
    <source>
        <dbReference type="ARBA" id="ARBA00022692"/>
    </source>
</evidence>
<evidence type="ECO:0000256" key="12">
    <source>
        <dbReference type="RuleBase" id="RU003879"/>
    </source>
</evidence>
<dbReference type="EMBL" id="JAVDXU010000005">
    <property type="protein sequence ID" value="MDR7272607.1"/>
    <property type="molecule type" value="Genomic_DNA"/>
</dbReference>
<evidence type="ECO:0000256" key="1">
    <source>
        <dbReference type="ARBA" id="ARBA00003540"/>
    </source>
</evidence>
<protein>
    <submittedName>
        <fullName evidence="13">Biopolymer transport protein ExbD</fullName>
    </submittedName>
</protein>
<comment type="subunit">
    <text evidence="4">The accessory proteins ExbB and ExbD seem to form a complex with TonB.</text>
</comment>
<evidence type="ECO:0000256" key="9">
    <source>
        <dbReference type="ARBA" id="ARBA00022927"/>
    </source>
</evidence>
<sequence>MSASPLRKAARARRQINSALPVPDINTTPLIDVMLVLLVMLIITIPVQLHSVKLNLPIAPPSAPPPVPPEVVRLDITPEAVLWNGEAIADQVALRERLDAAGKQATQPEVHVRPQPGAKYDNFAAVMTAAHQAGLTKLGVTGSEQFLDDR</sequence>
<dbReference type="PANTHER" id="PTHR30558">
    <property type="entry name" value="EXBD MEMBRANE COMPONENT OF PMF-DRIVEN MACROMOLECULE IMPORT SYSTEM"/>
    <property type="match status" value="1"/>
</dbReference>
<evidence type="ECO:0000256" key="7">
    <source>
        <dbReference type="ARBA" id="ARBA00022519"/>
    </source>
</evidence>
<keyword evidence="6" id="KW-1003">Cell membrane</keyword>
<evidence type="ECO:0000256" key="10">
    <source>
        <dbReference type="ARBA" id="ARBA00022989"/>
    </source>
</evidence>
<dbReference type="InterPro" id="IPR003400">
    <property type="entry name" value="ExbD"/>
</dbReference>
<evidence type="ECO:0000313" key="14">
    <source>
        <dbReference type="Proteomes" id="UP001180453"/>
    </source>
</evidence>
<dbReference type="RefSeq" id="WP_310272053.1">
    <property type="nucleotide sequence ID" value="NZ_JAVDXU010000005.1"/>
</dbReference>